<evidence type="ECO:0000313" key="2">
    <source>
        <dbReference type="EMBL" id="RPE75459.1"/>
    </source>
</evidence>
<dbReference type="PRINTS" id="PR00412">
    <property type="entry name" value="EPOXHYDRLASE"/>
</dbReference>
<dbReference type="SUPFAM" id="SSF53474">
    <property type="entry name" value="alpha/beta-Hydrolases"/>
    <property type="match status" value="1"/>
</dbReference>
<dbReference type="PANTHER" id="PTHR42977:SF1">
    <property type="entry name" value="BLR6576 PROTEIN"/>
    <property type="match status" value="1"/>
</dbReference>
<evidence type="ECO:0000313" key="3">
    <source>
        <dbReference type="Proteomes" id="UP000269708"/>
    </source>
</evidence>
<dbReference type="GO" id="GO:0004301">
    <property type="term" value="F:epoxide hydrolase activity"/>
    <property type="evidence" value="ECO:0007669"/>
    <property type="project" value="TreeGrafter"/>
</dbReference>
<dbReference type="Gene3D" id="3.40.50.1820">
    <property type="entry name" value="alpha/beta hydrolase"/>
    <property type="match status" value="1"/>
</dbReference>
<dbReference type="RefSeq" id="WP_123771225.1">
    <property type="nucleotide sequence ID" value="NZ_RKQN01000005.1"/>
</dbReference>
<dbReference type="InterPro" id="IPR000639">
    <property type="entry name" value="Epox_hydrolase-like"/>
</dbReference>
<dbReference type="PANTHER" id="PTHR42977">
    <property type="entry name" value="HYDROLASE-RELATED"/>
    <property type="match status" value="1"/>
</dbReference>
<gene>
    <name evidence="2" type="ORF">EDC50_2904</name>
</gene>
<proteinExistence type="predicted"/>
<dbReference type="InterPro" id="IPR051340">
    <property type="entry name" value="Haloalkane_dehalogenase"/>
</dbReference>
<sequence>MKEAELARFEIDGAELAVRLAGDRRAPALLLIHGFPSASTSFRNVIGPLARDCFVIAPDLPGFGASEPVEPASFARFADVIEALLARLGVASFHLYLHDYGAAVGLHLATRAPQRIRGLIVQNANAHESGMGPQWAATRAYWDDPTPERQAEATAHLTFEGTRDQYVGGVPPDVAARVEPRLWEEDWRIMSRPGRLEMHRRLVLDYRSHCARFGEIAEYLRRWQPPALLLWGRHDIFFDLAETLSWMQALPRMEAHILDGPHFLLETHPAECAALMREFLRRVEGPGDDRAVALQRARPPGEGSG</sequence>
<organism evidence="2 3">
    <name type="scientific">Vulcaniibacterium tengchongense</name>
    <dbReference type="NCBI Taxonomy" id="1273429"/>
    <lineage>
        <taxon>Bacteria</taxon>
        <taxon>Pseudomonadati</taxon>
        <taxon>Pseudomonadota</taxon>
        <taxon>Gammaproteobacteria</taxon>
        <taxon>Lysobacterales</taxon>
        <taxon>Lysobacteraceae</taxon>
        <taxon>Vulcaniibacterium</taxon>
    </lineage>
</organism>
<feature type="domain" description="AB hydrolase-1" evidence="1">
    <location>
        <begin position="27"/>
        <end position="269"/>
    </location>
</feature>
<dbReference type="InterPro" id="IPR029058">
    <property type="entry name" value="AB_hydrolase_fold"/>
</dbReference>
<dbReference type="InterPro" id="IPR000073">
    <property type="entry name" value="AB_hydrolase_1"/>
</dbReference>
<dbReference type="OrthoDB" id="2086224at2"/>
<evidence type="ECO:0000259" key="1">
    <source>
        <dbReference type="Pfam" id="PF00561"/>
    </source>
</evidence>
<comment type="caution">
    <text evidence="2">The sequence shown here is derived from an EMBL/GenBank/DDBJ whole genome shotgun (WGS) entry which is preliminary data.</text>
</comment>
<dbReference type="EMBL" id="RKQN01000005">
    <property type="protein sequence ID" value="RPE75459.1"/>
    <property type="molecule type" value="Genomic_DNA"/>
</dbReference>
<dbReference type="Pfam" id="PF00561">
    <property type="entry name" value="Abhydrolase_1"/>
    <property type="match status" value="1"/>
</dbReference>
<reference evidence="2 3" key="1">
    <citation type="submission" date="2018-11" db="EMBL/GenBank/DDBJ databases">
        <title>Genomic Encyclopedia of Type Strains, Phase IV (KMG-IV): sequencing the most valuable type-strain genomes for metagenomic binning, comparative biology and taxonomic classification.</title>
        <authorList>
            <person name="Goeker M."/>
        </authorList>
    </citation>
    <scope>NUCLEOTIDE SEQUENCE [LARGE SCALE GENOMIC DNA]</scope>
    <source>
        <strain evidence="2 3">DSM 25623</strain>
    </source>
</reference>
<dbReference type="Proteomes" id="UP000269708">
    <property type="component" value="Unassembled WGS sequence"/>
</dbReference>
<dbReference type="AlphaFoldDB" id="A0A3N4V6Y7"/>
<name>A0A3N4V6Y7_9GAMM</name>
<keyword evidence="3" id="KW-1185">Reference proteome</keyword>
<protein>
    <submittedName>
        <fullName evidence="2">Pimeloyl-ACP methyl ester carboxylesterase</fullName>
    </submittedName>
</protein>
<accession>A0A3N4V6Y7</accession>